<sequence>MDFRVAFAKMDPAALINGEELAILLCTTYRNILVMKTRGQLPPTAFPARKINRWNVAVVRNWLLPNADAPEASNDVVDGVGQRCNVSELRRRPTGRPRAQVERL</sequence>
<dbReference type="AlphaFoldDB" id="A0A5E5BT92"/>
<keyword evidence="2" id="KW-1185">Reference proteome</keyword>
<organism evidence="1 2">
    <name type="scientific">Pandoraea bronchicola</name>
    <dbReference type="NCBI Taxonomy" id="2508287"/>
    <lineage>
        <taxon>Bacteria</taxon>
        <taxon>Pseudomonadati</taxon>
        <taxon>Pseudomonadota</taxon>
        <taxon>Betaproteobacteria</taxon>
        <taxon>Burkholderiales</taxon>
        <taxon>Burkholderiaceae</taxon>
        <taxon>Pandoraea</taxon>
    </lineage>
</organism>
<reference evidence="1 2" key="1">
    <citation type="submission" date="2019-08" db="EMBL/GenBank/DDBJ databases">
        <authorList>
            <person name="Peeters C."/>
        </authorList>
    </citation>
    <scope>NUCLEOTIDE SEQUENCE [LARGE SCALE GENOMIC DNA]</scope>
    <source>
        <strain evidence="1 2">LMG 20603</strain>
    </source>
</reference>
<accession>A0A5E5BT92</accession>
<dbReference type="Proteomes" id="UP000382040">
    <property type="component" value="Unassembled WGS sequence"/>
</dbReference>
<dbReference type="EMBL" id="CABPST010000003">
    <property type="protein sequence ID" value="VVE87663.1"/>
    <property type="molecule type" value="Genomic_DNA"/>
</dbReference>
<proteinExistence type="predicted"/>
<name>A0A5E5BT92_9BURK</name>
<evidence type="ECO:0000313" key="1">
    <source>
        <dbReference type="EMBL" id="VVE87663.1"/>
    </source>
</evidence>
<gene>
    <name evidence="1" type="ORF">PBR20603_01600</name>
</gene>
<evidence type="ECO:0000313" key="2">
    <source>
        <dbReference type="Proteomes" id="UP000382040"/>
    </source>
</evidence>
<protein>
    <submittedName>
        <fullName evidence="1">Uncharacterized protein</fullName>
    </submittedName>
</protein>